<evidence type="ECO:0000256" key="7">
    <source>
        <dbReference type="SAM" id="MobiDB-lite"/>
    </source>
</evidence>
<dbReference type="GO" id="GO:0045944">
    <property type="term" value="P:positive regulation of transcription by RNA polymerase II"/>
    <property type="evidence" value="ECO:0007669"/>
    <property type="project" value="TreeGrafter"/>
</dbReference>
<dbReference type="eggNOG" id="ENOG502QSY2">
    <property type="taxonomic scope" value="Eukaryota"/>
</dbReference>
<feature type="compositionally biased region" description="Low complexity" evidence="7">
    <location>
        <begin position="746"/>
        <end position="767"/>
    </location>
</feature>
<reference evidence="10" key="5">
    <citation type="submission" date="2018-04" db="UniProtKB">
        <authorList>
            <consortium name="EnsemblFungi"/>
        </authorList>
    </citation>
    <scope>IDENTIFICATION</scope>
    <source>
        <strain evidence="10">R3-111a-1</strain>
    </source>
</reference>
<dbReference type="RefSeq" id="XP_009229849.1">
    <property type="nucleotide sequence ID" value="XM_009231585.1"/>
</dbReference>
<keyword evidence="5" id="KW-0804">Transcription</keyword>
<dbReference type="InterPro" id="IPR007219">
    <property type="entry name" value="XnlR_reg_dom"/>
</dbReference>
<evidence type="ECO:0000313" key="11">
    <source>
        <dbReference type="Proteomes" id="UP000006039"/>
    </source>
</evidence>
<feature type="region of interest" description="Disordered" evidence="7">
    <location>
        <begin position="886"/>
        <end position="912"/>
    </location>
</feature>
<dbReference type="EMBL" id="GL385424">
    <property type="protein sequence ID" value="EJT68764.1"/>
    <property type="molecule type" value="Genomic_DNA"/>
</dbReference>
<evidence type="ECO:0000313" key="10">
    <source>
        <dbReference type="EnsemblFungi" id="EJT68764"/>
    </source>
</evidence>
<dbReference type="OrthoDB" id="422427at2759"/>
<dbReference type="EnsemblFungi" id="EJT68764">
    <property type="protein sequence ID" value="EJT68764"/>
    <property type="gene ID" value="GGTG_13668"/>
</dbReference>
<evidence type="ECO:0000256" key="5">
    <source>
        <dbReference type="ARBA" id="ARBA00023163"/>
    </source>
</evidence>
<gene>
    <name evidence="10" type="primary">20354126</name>
    <name evidence="9" type="ORF">GGTG_13668</name>
</gene>
<dbReference type="VEuPathDB" id="FungiDB:GGTG_13668"/>
<feature type="compositionally biased region" description="Low complexity" evidence="7">
    <location>
        <begin position="710"/>
        <end position="721"/>
    </location>
</feature>
<reference evidence="9" key="3">
    <citation type="submission" date="2010-09" db="EMBL/GenBank/DDBJ databases">
        <title>Annotation of Gaeumannomyces graminis var. tritici R3-111a-1.</title>
        <authorList>
            <consortium name="The Broad Institute Genome Sequencing Platform"/>
            <person name="Ma L.-J."/>
            <person name="Dead R."/>
            <person name="Young S.K."/>
            <person name="Zeng Q."/>
            <person name="Gargeya S."/>
            <person name="Fitzgerald M."/>
            <person name="Haas B."/>
            <person name="Abouelleil A."/>
            <person name="Alvarado L."/>
            <person name="Arachchi H.M."/>
            <person name="Berlin A."/>
            <person name="Brown A."/>
            <person name="Chapman S.B."/>
            <person name="Chen Z."/>
            <person name="Dunbar C."/>
            <person name="Freedman E."/>
            <person name="Gearin G."/>
            <person name="Gellesch M."/>
            <person name="Goldberg J."/>
            <person name="Griggs A."/>
            <person name="Gujja S."/>
            <person name="Heiman D."/>
            <person name="Howarth C."/>
            <person name="Larson L."/>
            <person name="Lui A."/>
            <person name="MacDonald P.J.P."/>
            <person name="Mehta T."/>
            <person name="Montmayeur A."/>
            <person name="Murphy C."/>
            <person name="Neiman D."/>
            <person name="Pearson M."/>
            <person name="Priest M."/>
            <person name="Roberts A."/>
            <person name="Saif S."/>
            <person name="Shea T."/>
            <person name="Shenoy N."/>
            <person name="Sisk P."/>
            <person name="Stolte C."/>
            <person name="Sykes S."/>
            <person name="Yandava C."/>
            <person name="Wortman J."/>
            <person name="Nusbaum C."/>
            <person name="Birren B."/>
        </authorList>
    </citation>
    <scope>NUCLEOTIDE SEQUENCE</scope>
    <source>
        <strain evidence="9">R3-111a-1</strain>
    </source>
</reference>
<dbReference type="GO" id="GO:0043565">
    <property type="term" value="F:sequence-specific DNA binding"/>
    <property type="evidence" value="ECO:0007669"/>
    <property type="project" value="TreeGrafter"/>
</dbReference>
<feature type="compositionally biased region" description="Gly residues" evidence="7">
    <location>
        <begin position="894"/>
        <end position="912"/>
    </location>
</feature>
<dbReference type="GO" id="GO:0008270">
    <property type="term" value="F:zinc ion binding"/>
    <property type="evidence" value="ECO:0007669"/>
    <property type="project" value="InterPro"/>
</dbReference>
<dbReference type="PANTHER" id="PTHR47540">
    <property type="entry name" value="THIAMINE REPRESSIBLE GENES REGULATORY PROTEIN THI5"/>
    <property type="match status" value="1"/>
</dbReference>
<dbReference type="GO" id="GO:0006351">
    <property type="term" value="P:DNA-templated transcription"/>
    <property type="evidence" value="ECO:0007669"/>
    <property type="project" value="InterPro"/>
</dbReference>
<feature type="region of interest" description="Disordered" evidence="7">
    <location>
        <begin position="706"/>
        <end position="774"/>
    </location>
</feature>
<evidence type="ECO:0000256" key="3">
    <source>
        <dbReference type="ARBA" id="ARBA00023015"/>
    </source>
</evidence>
<keyword evidence="3" id="KW-0805">Transcription regulation</keyword>
<feature type="region of interest" description="Disordered" evidence="7">
    <location>
        <begin position="1"/>
        <end position="105"/>
    </location>
</feature>
<keyword evidence="11" id="KW-1185">Reference proteome</keyword>
<dbReference type="GeneID" id="20354126"/>
<feature type="region of interest" description="Disordered" evidence="7">
    <location>
        <begin position="216"/>
        <end position="248"/>
    </location>
</feature>
<feature type="domain" description="Xylanolytic transcriptional activator regulatory" evidence="8">
    <location>
        <begin position="387"/>
        <end position="460"/>
    </location>
</feature>
<dbReference type="InterPro" id="IPR051711">
    <property type="entry name" value="Stress_Response_Reg"/>
</dbReference>
<keyword evidence="2" id="KW-0862">Zinc</keyword>
<reference evidence="10" key="4">
    <citation type="journal article" date="2015" name="G3 (Bethesda)">
        <title>Genome sequences of three phytopathogenic species of the Magnaporthaceae family of fungi.</title>
        <authorList>
            <person name="Okagaki L.H."/>
            <person name="Nunes C.C."/>
            <person name="Sailsbery J."/>
            <person name="Clay B."/>
            <person name="Brown D."/>
            <person name="John T."/>
            <person name="Oh Y."/>
            <person name="Young N."/>
            <person name="Fitzgerald M."/>
            <person name="Haas B.J."/>
            <person name="Zeng Q."/>
            <person name="Young S."/>
            <person name="Adiconis X."/>
            <person name="Fan L."/>
            <person name="Levin J.Z."/>
            <person name="Mitchell T.K."/>
            <person name="Okubara P.A."/>
            <person name="Farman M.L."/>
            <person name="Kohn L.M."/>
            <person name="Birren B."/>
            <person name="Ma L.-J."/>
            <person name="Dean R.A."/>
        </authorList>
    </citation>
    <scope>NUCLEOTIDE SEQUENCE</scope>
    <source>
        <strain evidence="10">R3-111a-1</strain>
    </source>
</reference>
<dbReference type="STRING" id="644352.J3PJI6"/>
<dbReference type="SMART" id="SM00906">
    <property type="entry name" value="Fungal_trans"/>
    <property type="match status" value="1"/>
</dbReference>
<feature type="compositionally biased region" description="Low complexity" evidence="7">
    <location>
        <begin position="7"/>
        <end position="45"/>
    </location>
</feature>
<dbReference type="HOGENOM" id="CLU_010084_0_0_1"/>
<reference evidence="9" key="2">
    <citation type="submission" date="2010-07" db="EMBL/GenBank/DDBJ databases">
        <authorList>
            <consortium name="The Broad Institute Genome Sequencing Platform"/>
            <consortium name="Broad Institute Genome Sequencing Center for Infectious Disease"/>
            <person name="Ma L.-J."/>
            <person name="Dead R."/>
            <person name="Young S."/>
            <person name="Zeng Q."/>
            <person name="Koehrsen M."/>
            <person name="Alvarado L."/>
            <person name="Berlin A."/>
            <person name="Chapman S.B."/>
            <person name="Chen Z."/>
            <person name="Freedman E."/>
            <person name="Gellesch M."/>
            <person name="Goldberg J."/>
            <person name="Griggs A."/>
            <person name="Gujja S."/>
            <person name="Heilman E.R."/>
            <person name="Heiman D."/>
            <person name="Hepburn T."/>
            <person name="Howarth C."/>
            <person name="Jen D."/>
            <person name="Larson L."/>
            <person name="Mehta T."/>
            <person name="Neiman D."/>
            <person name="Pearson M."/>
            <person name="Roberts A."/>
            <person name="Saif S."/>
            <person name="Shea T."/>
            <person name="Shenoy N."/>
            <person name="Sisk P."/>
            <person name="Stolte C."/>
            <person name="Sykes S."/>
            <person name="Walk T."/>
            <person name="White J."/>
            <person name="Yandava C."/>
            <person name="Haas B."/>
            <person name="Nusbaum C."/>
            <person name="Birren B."/>
        </authorList>
    </citation>
    <scope>NUCLEOTIDE SEQUENCE</scope>
    <source>
        <strain evidence="9">R3-111a-1</strain>
    </source>
</reference>
<feature type="compositionally biased region" description="Basic and acidic residues" evidence="7">
    <location>
        <begin position="732"/>
        <end position="741"/>
    </location>
</feature>
<dbReference type="AlphaFoldDB" id="J3PJI6"/>
<sequence>MDAAVEARGGAASPSGARPPSMSSRRSSVSVAAAAADEPAHAASPQDVSGDESGPQSWHRDSQDVESGAASVKSGEADLKADGSGELTNGSDPAPSAPVQKRRRVTRACDEYVDALEQRLQRAEALLRKFIPDVDLADPNLDRSVQLEFTNRARAQASRMKGGDTGGVGKSQEDQLMSMIESIGHLDLADGESDFHGTSSGAVFMRRLKAHMGIHNDAKPPFPPRRPRQPFAFDSPQSTASSPFDPGEGVGPAIYDLPPKEVSRSLCYFSLNCATCLLRIVHLPTFYESFERLYDKKSTESLGLEDYRDLALLYSTLALGSVFFPTDDEIDPDNQAHYKGATEKGFKFYTLARFLLQDITDCHNLVSLQALYFMILYLQATSNISGCYALLGIALRSAVRMGLHRHLPHAQLNPFEDEMRRRVFYAIRQLDIYVSALMGFPVLLKASDIDQPLPTEVDDEFITKDAIIPPPPGTPSFFQATNAHVRLMDLLDRVVQEVYPLKAVEESGKGDQVTSFTIRYSTIKAIEAELQQWYEQLPIAWRPSPEGPIEVIRVRSLLRFSYAHVQMMLYRPFLHYASPRLSAGKHVDERYYACAAACISVSRNLIHIGIEIKRQGVLIGPYWVILYTQYFAILSLLFYALENPDKPGTAEILADAHAGKELVASLSNRSLAADRVTEALSALFEQLPDRLRNPGDQARAHVLATKKRAAPGGVSASSPSSIKDQPGGGGGGDKKRSESIVRTHSGRSQESARAAAAAAGSRPASVAQQQQQHRIPLDAATAAAVQHARAAAAGGPAHGFMSSFGDPVPLDVLMASSQSPDPGAGGFRRPPEQGAFGQVSQHQHNQQQQQRQASTSSSGDMYKLDAMMFPTTDPFAYPARTAMAHHHHRDASVPGGGGGGNVATGQGQGQEQADGGGMCYYEIEGQLIGSMPQYLVQPGAMGGPAALDDLAAQMYGMAPSHMAPPHHRQHHHHPHQDDMDDILLTDPSSFDFLAQQYRRL</sequence>
<proteinExistence type="predicted"/>
<evidence type="ECO:0000313" key="9">
    <source>
        <dbReference type="EMBL" id="EJT68764.1"/>
    </source>
</evidence>
<comment type="subcellular location">
    <subcellularLocation>
        <location evidence="1">Nucleus</location>
    </subcellularLocation>
</comment>
<evidence type="ECO:0000256" key="4">
    <source>
        <dbReference type="ARBA" id="ARBA00023125"/>
    </source>
</evidence>
<dbReference type="PANTHER" id="PTHR47540:SF1">
    <property type="entry name" value="ACTIVATOR OF STRESS GENES 1-RELATED"/>
    <property type="match status" value="1"/>
</dbReference>
<dbReference type="Pfam" id="PF04082">
    <property type="entry name" value="Fungal_trans"/>
    <property type="match status" value="1"/>
</dbReference>
<evidence type="ECO:0000256" key="1">
    <source>
        <dbReference type="ARBA" id="ARBA00004123"/>
    </source>
</evidence>
<dbReference type="GO" id="GO:0005634">
    <property type="term" value="C:nucleus"/>
    <property type="evidence" value="ECO:0007669"/>
    <property type="project" value="UniProtKB-SubCell"/>
</dbReference>
<accession>J3PJI6</accession>
<reference evidence="11" key="1">
    <citation type="submission" date="2010-07" db="EMBL/GenBank/DDBJ databases">
        <title>The genome sequence of Gaeumannomyces graminis var. tritici strain R3-111a-1.</title>
        <authorList>
            <consortium name="The Broad Institute Genome Sequencing Platform"/>
            <person name="Ma L.-J."/>
            <person name="Dead R."/>
            <person name="Young S."/>
            <person name="Zeng Q."/>
            <person name="Koehrsen M."/>
            <person name="Alvarado L."/>
            <person name="Berlin A."/>
            <person name="Chapman S.B."/>
            <person name="Chen Z."/>
            <person name="Freedman E."/>
            <person name="Gellesch M."/>
            <person name="Goldberg J."/>
            <person name="Griggs A."/>
            <person name="Gujja S."/>
            <person name="Heilman E.R."/>
            <person name="Heiman D."/>
            <person name="Hepburn T."/>
            <person name="Howarth C."/>
            <person name="Jen D."/>
            <person name="Larson L."/>
            <person name="Mehta T."/>
            <person name="Neiman D."/>
            <person name="Pearson M."/>
            <person name="Roberts A."/>
            <person name="Saif S."/>
            <person name="Shea T."/>
            <person name="Shenoy N."/>
            <person name="Sisk P."/>
            <person name="Stolte C."/>
            <person name="Sykes S."/>
            <person name="Walk T."/>
            <person name="White J."/>
            <person name="Yandava C."/>
            <person name="Haas B."/>
            <person name="Nusbaum C."/>
            <person name="Birren B."/>
        </authorList>
    </citation>
    <scope>NUCLEOTIDE SEQUENCE [LARGE SCALE GENOMIC DNA]</scope>
    <source>
        <strain evidence="11">R3-111a-1</strain>
    </source>
</reference>
<keyword evidence="4" id="KW-0238">DNA-binding</keyword>
<feature type="compositionally biased region" description="Low complexity" evidence="7">
    <location>
        <begin position="838"/>
        <end position="858"/>
    </location>
</feature>
<evidence type="ECO:0000256" key="6">
    <source>
        <dbReference type="ARBA" id="ARBA00023242"/>
    </source>
</evidence>
<dbReference type="CDD" id="cd12148">
    <property type="entry name" value="fungal_TF_MHR"/>
    <property type="match status" value="1"/>
</dbReference>
<feature type="region of interest" description="Disordered" evidence="7">
    <location>
        <begin position="812"/>
        <end position="858"/>
    </location>
</feature>
<keyword evidence="6" id="KW-0539">Nucleus</keyword>
<evidence type="ECO:0000256" key="2">
    <source>
        <dbReference type="ARBA" id="ARBA00022833"/>
    </source>
</evidence>
<protein>
    <recommendedName>
        <fullName evidence="8">Xylanolytic transcriptional activator regulatory domain-containing protein</fullName>
    </recommendedName>
</protein>
<name>J3PJI6_GAET3</name>
<organism evidence="9">
    <name type="scientific">Gaeumannomyces tritici (strain R3-111a-1)</name>
    <name type="common">Wheat and barley take-all root rot fungus</name>
    <name type="synonym">Gaeumannomyces graminis var. tritici</name>
    <dbReference type="NCBI Taxonomy" id="644352"/>
    <lineage>
        <taxon>Eukaryota</taxon>
        <taxon>Fungi</taxon>
        <taxon>Dikarya</taxon>
        <taxon>Ascomycota</taxon>
        <taxon>Pezizomycotina</taxon>
        <taxon>Sordariomycetes</taxon>
        <taxon>Sordariomycetidae</taxon>
        <taxon>Magnaporthales</taxon>
        <taxon>Magnaporthaceae</taxon>
        <taxon>Gaeumannomyces</taxon>
    </lineage>
</organism>
<dbReference type="Proteomes" id="UP000006039">
    <property type="component" value="Unassembled WGS sequence"/>
</dbReference>
<evidence type="ECO:0000259" key="8">
    <source>
        <dbReference type="SMART" id="SM00906"/>
    </source>
</evidence>